<evidence type="ECO:0000313" key="2">
    <source>
        <dbReference type="Proteomes" id="UP000253250"/>
    </source>
</evidence>
<organism evidence="1 2">
    <name type="scientific">Acidiferrobacter thiooxydans</name>
    <dbReference type="NCBI Taxonomy" id="163359"/>
    <lineage>
        <taxon>Bacteria</taxon>
        <taxon>Pseudomonadati</taxon>
        <taxon>Pseudomonadota</taxon>
        <taxon>Gammaproteobacteria</taxon>
        <taxon>Acidiferrobacterales</taxon>
        <taxon>Acidiferrobacteraceae</taxon>
        <taxon>Acidiferrobacter</taxon>
    </lineage>
</organism>
<gene>
    <name evidence="1" type="ORF">C4900_10875</name>
</gene>
<name>A0A1C2G3A7_9GAMM</name>
<dbReference type="AlphaFoldDB" id="A0A1C2G3A7"/>
<dbReference type="EMBL" id="PSYR01000002">
    <property type="protein sequence ID" value="RCN56333.1"/>
    <property type="molecule type" value="Genomic_DNA"/>
</dbReference>
<dbReference type="Proteomes" id="UP000253250">
    <property type="component" value="Unassembled WGS sequence"/>
</dbReference>
<accession>A0A1C2G3A7</accession>
<proteinExistence type="predicted"/>
<keyword evidence="2" id="KW-1185">Reference proteome</keyword>
<protein>
    <submittedName>
        <fullName evidence="1">Uncharacterized protein</fullName>
    </submittedName>
</protein>
<comment type="caution">
    <text evidence="1">The sequence shown here is derived from an EMBL/GenBank/DDBJ whole genome shotgun (WGS) entry which is preliminary data.</text>
</comment>
<sequence>MGMVLPVMGIAASVLLLALVLAGAPLPEDWDPGLTEVPAPAPPPPLTHADRDAAMAIGNTNFLSKCTRFVGSVTFTRSFDTPPCGAVSVVTHDAVPVGHAHLAWRAHGALGSPFQERCF</sequence>
<evidence type="ECO:0000313" key="1">
    <source>
        <dbReference type="EMBL" id="RCN56333.1"/>
    </source>
</evidence>
<reference evidence="1 2" key="1">
    <citation type="submission" date="2018-02" db="EMBL/GenBank/DDBJ databases">
        <title>Insights into the biology of acidophilic members of the Acidiferrobacteraceae family derived from comparative genomic analyses.</title>
        <authorList>
            <person name="Issotta F."/>
            <person name="Thyssen C."/>
            <person name="Mena C."/>
            <person name="Moya A."/>
            <person name="Bellenberg S."/>
            <person name="Sproer C."/>
            <person name="Covarrubias P.C."/>
            <person name="Sand W."/>
            <person name="Quatrini R."/>
            <person name="Vera M."/>
        </authorList>
    </citation>
    <scope>NUCLEOTIDE SEQUENCE [LARGE SCALE GENOMIC DNA]</scope>
    <source>
        <strain evidence="2">m-1</strain>
    </source>
</reference>